<dbReference type="EMBL" id="NJAK01000003">
    <property type="protein sequence ID" value="PHM59496.1"/>
    <property type="molecule type" value="Genomic_DNA"/>
</dbReference>
<evidence type="ECO:0000256" key="1">
    <source>
        <dbReference type="SAM" id="Phobius"/>
    </source>
</evidence>
<dbReference type="AlphaFoldDB" id="A0A2D0K7S4"/>
<dbReference type="Proteomes" id="UP000222168">
    <property type="component" value="Unassembled WGS sequence"/>
</dbReference>
<protein>
    <submittedName>
        <fullName evidence="2">Uncharacterized protein</fullName>
    </submittedName>
</protein>
<evidence type="ECO:0000313" key="3">
    <source>
        <dbReference type="Proteomes" id="UP000222168"/>
    </source>
</evidence>
<keyword evidence="1" id="KW-1133">Transmembrane helix</keyword>
<evidence type="ECO:0000313" key="2">
    <source>
        <dbReference type="EMBL" id="PHM59496.1"/>
    </source>
</evidence>
<keyword evidence="1" id="KW-0812">Transmembrane</keyword>
<feature type="transmembrane region" description="Helical" evidence="1">
    <location>
        <begin position="15"/>
        <end position="38"/>
    </location>
</feature>
<sequence length="63" mass="7351">MNIIFNFLVGLGVSIWRVFFSLFNLIFGAMTLPFIGVYEIYKVGKKIRDDNKASPFYKKPKKE</sequence>
<keyword evidence="1" id="KW-0472">Membrane</keyword>
<dbReference type="RefSeq" id="WP_099119160.1">
    <property type="nucleotide sequence ID" value="NZ_NJAK01000003.1"/>
</dbReference>
<gene>
    <name evidence="2" type="ORF">Xish_03614</name>
</gene>
<keyword evidence="3" id="KW-1185">Reference proteome</keyword>
<name>A0A2D0K7S4_9GAMM</name>
<comment type="caution">
    <text evidence="2">The sequence shown here is derived from an EMBL/GenBank/DDBJ whole genome shotgun (WGS) entry which is preliminary data.</text>
</comment>
<proteinExistence type="predicted"/>
<accession>A0A2D0K7S4</accession>
<organism evidence="2 3">
    <name type="scientific">Xenorhabdus ishibashii</name>
    <dbReference type="NCBI Taxonomy" id="1034471"/>
    <lineage>
        <taxon>Bacteria</taxon>
        <taxon>Pseudomonadati</taxon>
        <taxon>Pseudomonadota</taxon>
        <taxon>Gammaproteobacteria</taxon>
        <taxon>Enterobacterales</taxon>
        <taxon>Morganellaceae</taxon>
        <taxon>Xenorhabdus</taxon>
    </lineage>
</organism>
<reference evidence="2 3" key="1">
    <citation type="journal article" date="2017" name="Nat. Microbiol.">
        <title>Natural product diversity associated with the nematode symbionts Photorhabdus and Xenorhabdus.</title>
        <authorList>
            <person name="Tobias N.J."/>
            <person name="Wolff H."/>
            <person name="Djahanschiri B."/>
            <person name="Grundmann F."/>
            <person name="Kronenwerth M."/>
            <person name="Shi Y.M."/>
            <person name="Simonyi S."/>
            <person name="Grun P."/>
            <person name="Shapiro-Ilan D."/>
            <person name="Pidot S.J."/>
            <person name="Stinear T.P."/>
            <person name="Ebersberger I."/>
            <person name="Bode H.B."/>
        </authorList>
    </citation>
    <scope>NUCLEOTIDE SEQUENCE [LARGE SCALE GENOMIC DNA]</scope>
    <source>
        <strain evidence="2 3">DSM 22670</strain>
    </source>
</reference>